<feature type="non-terminal residue" evidence="1">
    <location>
        <position position="77"/>
    </location>
</feature>
<protein>
    <submittedName>
        <fullName evidence="1">Uncharacterized protein</fullName>
    </submittedName>
</protein>
<evidence type="ECO:0000313" key="1">
    <source>
        <dbReference type="EMBL" id="KKL28667.1"/>
    </source>
</evidence>
<sequence>MPFKIAIKDGKKFAVEDHEDGTFTLWSPSIWGCIGNSGKPAKDVTIKKATNKQERELISTMIARMERSQKSQQALLQ</sequence>
<dbReference type="AlphaFoldDB" id="A0A0F9CQH3"/>
<dbReference type="EMBL" id="LAZR01035014">
    <property type="protein sequence ID" value="KKL28667.1"/>
    <property type="molecule type" value="Genomic_DNA"/>
</dbReference>
<name>A0A0F9CQH3_9ZZZZ</name>
<gene>
    <name evidence="1" type="ORF">LCGC14_2372820</name>
</gene>
<comment type="caution">
    <text evidence="1">The sequence shown here is derived from an EMBL/GenBank/DDBJ whole genome shotgun (WGS) entry which is preliminary data.</text>
</comment>
<proteinExistence type="predicted"/>
<reference evidence="1" key="1">
    <citation type="journal article" date="2015" name="Nature">
        <title>Complex archaea that bridge the gap between prokaryotes and eukaryotes.</title>
        <authorList>
            <person name="Spang A."/>
            <person name="Saw J.H."/>
            <person name="Jorgensen S.L."/>
            <person name="Zaremba-Niedzwiedzka K."/>
            <person name="Martijn J."/>
            <person name="Lind A.E."/>
            <person name="van Eijk R."/>
            <person name="Schleper C."/>
            <person name="Guy L."/>
            <person name="Ettema T.J."/>
        </authorList>
    </citation>
    <scope>NUCLEOTIDE SEQUENCE</scope>
</reference>
<organism evidence="1">
    <name type="scientific">marine sediment metagenome</name>
    <dbReference type="NCBI Taxonomy" id="412755"/>
    <lineage>
        <taxon>unclassified sequences</taxon>
        <taxon>metagenomes</taxon>
        <taxon>ecological metagenomes</taxon>
    </lineage>
</organism>
<accession>A0A0F9CQH3</accession>